<protein>
    <recommendedName>
        <fullName evidence="3">NADPH-dependent FMN reductase-like domain-containing protein</fullName>
    </recommendedName>
</protein>
<dbReference type="OrthoDB" id="9790975at2"/>
<comment type="caution">
    <text evidence="4">The sequence shown here is derived from an EMBL/GenBank/DDBJ whole genome shotgun (WGS) entry which is preliminary data.</text>
</comment>
<evidence type="ECO:0000313" key="5">
    <source>
        <dbReference type="Proteomes" id="UP000187485"/>
    </source>
</evidence>
<organism evidence="4 5">
    <name type="scientific">Carboxydothermus pertinax</name>
    <dbReference type="NCBI Taxonomy" id="870242"/>
    <lineage>
        <taxon>Bacteria</taxon>
        <taxon>Bacillati</taxon>
        <taxon>Bacillota</taxon>
        <taxon>Clostridia</taxon>
        <taxon>Thermoanaerobacterales</taxon>
        <taxon>Thermoanaerobacteraceae</taxon>
        <taxon>Carboxydothermus</taxon>
    </lineage>
</organism>
<keyword evidence="5" id="KW-1185">Reference proteome</keyword>
<dbReference type="EMBL" id="BDJK01000010">
    <property type="protein sequence ID" value="GAV22246.1"/>
    <property type="molecule type" value="Genomic_DNA"/>
</dbReference>
<proteinExistence type="predicted"/>
<evidence type="ECO:0000259" key="3">
    <source>
        <dbReference type="Pfam" id="PF03358"/>
    </source>
</evidence>
<dbReference type="STRING" id="870242.cpu_07560"/>
<dbReference type="InterPro" id="IPR029039">
    <property type="entry name" value="Flavoprotein-like_sf"/>
</dbReference>
<dbReference type="AlphaFoldDB" id="A0A1L8CTJ4"/>
<dbReference type="PANTHER" id="PTHR43278:SF2">
    <property type="entry name" value="IRON-SULFUR FLAVOPROTEIN"/>
    <property type="match status" value="1"/>
</dbReference>
<dbReference type="SUPFAM" id="SSF52218">
    <property type="entry name" value="Flavoproteins"/>
    <property type="match status" value="1"/>
</dbReference>
<evidence type="ECO:0000256" key="2">
    <source>
        <dbReference type="ARBA" id="ARBA00022643"/>
    </source>
</evidence>
<dbReference type="GO" id="GO:0016491">
    <property type="term" value="F:oxidoreductase activity"/>
    <property type="evidence" value="ECO:0007669"/>
    <property type="project" value="InterPro"/>
</dbReference>
<dbReference type="InterPro" id="IPR051796">
    <property type="entry name" value="ISF_SsuE-like"/>
</dbReference>
<sequence length="224" mass="25099">MKVFALMGSPREGGNTDILIEEALTPARRAGWEVVKLAIDQLYINPCRGCLECRGRGNCSLEEDDILVVVRELAEADAYIIGAPVYGNHLPGQVKILFDRLSGLIHQVSYDGEGLRSKSRLPAKKRNVFLFAVAAAHRLESCDGVLKYLRFFVRPELNGGEIFELPVYGVGAKGQLKFNALELKKMLEGKGILNLSEKIKEFQELHQNYLRKAYDFGEKILTCR</sequence>
<reference evidence="5" key="1">
    <citation type="submission" date="2016-12" db="EMBL/GenBank/DDBJ databases">
        <title>Draft Genome Sequences od Carboxydothermus pertinax and islandicus, Hydrogenogenic Carboxydotrophic Bacteria.</title>
        <authorList>
            <person name="Fukuyama Y."/>
            <person name="Ohmae K."/>
            <person name="Yoneda Y."/>
            <person name="Yoshida T."/>
            <person name="Sako Y."/>
        </authorList>
    </citation>
    <scope>NUCLEOTIDE SEQUENCE [LARGE SCALE GENOMIC DNA]</scope>
    <source>
        <strain evidence="5">Ug1</strain>
    </source>
</reference>
<gene>
    <name evidence="4" type="ORF">cpu_07560</name>
</gene>
<name>A0A1L8CTJ4_9THEO</name>
<dbReference type="Pfam" id="PF03358">
    <property type="entry name" value="FMN_red"/>
    <property type="match status" value="1"/>
</dbReference>
<dbReference type="PANTHER" id="PTHR43278">
    <property type="entry name" value="NAD(P)H-DEPENDENT FMN-CONTAINING OXIDOREDUCTASE YWQN-RELATED"/>
    <property type="match status" value="1"/>
</dbReference>
<dbReference type="InterPro" id="IPR005025">
    <property type="entry name" value="FMN_Rdtase-like_dom"/>
</dbReference>
<feature type="domain" description="NADPH-dependent FMN reductase-like" evidence="3">
    <location>
        <begin position="1"/>
        <end position="110"/>
    </location>
</feature>
<accession>A0A1L8CTJ4</accession>
<evidence type="ECO:0000256" key="1">
    <source>
        <dbReference type="ARBA" id="ARBA00022630"/>
    </source>
</evidence>
<dbReference type="Proteomes" id="UP000187485">
    <property type="component" value="Unassembled WGS sequence"/>
</dbReference>
<evidence type="ECO:0000313" key="4">
    <source>
        <dbReference type="EMBL" id="GAV22246.1"/>
    </source>
</evidence>
<dbReference type="Gene3D" id="3.40.50.360">
    <property type="match status" value="1"/>
</dbReference>
<keyword evidence="1" id="KW-0285">Flavoprotein</keyword>
<dbReference type="RefSeq" id="WP_075858736.1">
    <property type="nucleotide sequence ID" value="NZ_BDJK01000010.1"/>
</dbReference>
<keyword evidence="2" id="KW-0288">FMN</keyword>